<accession>A0A5N5XE14</accession>
<protein>
    <submittedName>
        <fullName evidence="1">Uncharacterized protein</fullName>
    </submittedName>
</protein>
<sequence length="251" mass="28673">MAPELGKPIFGLESPGPTDLKQQSKTLSLYDHTLITTDFDALKFHAAASLQLQFGLPHETAAPQSNLLITSPYNHPKHLLDLTTLDKANRFLAKAFTILRPIRHDYATAPYTETFNWEDVFGFLRGLASADGYKWQRQHFYVVVFRSRLRADADNQRLHDLDAYSHQEACASGGLLKYWFGTKNESRENLATCVWRSRNDARLGGTGPWHKKARGAARDMYEHITFMTLKLVIEDDVRSWSVADWTEEDEN</sequence>
<dbReference type="AlphaFoldDB" id="A0A5N5XE14"/>
<organism evidence="1 2">
    <name type="scientific">Aspergillus leporis</name>
    <dbReference type="NCBI Taxonomy" id="41062"/>
    <lineage>
        <taxon>Eukaryota</taxon>
        <taxon>Fungi</taxon>
        <taxon>Dikarya</taxon>
        <taxon>Ascomycota</taxon>
        <taxon>Pezizomycotina</taxon>
        <taxon>Eurotiomycetes</taxon>
        <taxon>Eurotiomycetidae</taxon>
        <taxon>Eurotiales</taxon>
        <taxon>Aspergillaceae</taxon>
        <taxon>Aspergillus</taxon>
        <taxon>Aspergillus subgen. Circumdati</taxon>
    </lineage>
</organism>
<keyword evidence="2" id="KW-1185">Reference proteome</keyword>
<gene>
    <name evidence="1" type="ORF">BDV29DRAFT_168338</name>
</gene>
<proteinExistence type="predicted"/>
<evidence type="ECO:0000313" key="2">
    <source>
        <dbReference type="Proteomes" id="UP000326565"/>
    </source>
</evidence>
<dbReference type="PANTHER" id="PTHR36986">
    <property type="entry name" value="UPF0643 PROTEIN PB2B2.08"/>
    <property type="match status" value="1"/>
</dbReference>
<dbReference type="PANTHER" id="PTHR36986:SF1">
    <property type="entry name" value="UPF0643 PROTEIN PB2B2.08"/>
    <property type="match status" value="1"/>
</dbReference>
<reference evidence="1 2" key="1">
    <citation type="submission" date="2019-04" db="EMBL/GenBank/DDBJ databases">
        <title>Friends and foes A comparative genomics study of 23 Aspergillus species from section Flavi.</title>
        <authorList>
            <consortium name="DOE Joint Genome Institute"/>
            <person name="Kjaerbolling I."/>
            <person name="Vesth T."/>
            <person name="Frisvad J.C."/>
            <person name="Nybo J.L."/>
            <person name="Theobald S."/>
            <person name="Kildgaard S."/>
            <person name="Isbrandt T."/>
            <person name="Kuo A."/>
            <person name="Sato A."/>
            <person name="Lyhne E.K."/>
            <person name="Kogle M.E."/>
            <person name="Wiebenga A."/>
            <person name="Kun R.S."/>
            <person name="Lubbers R.J."/>
            <person name="Makela M.R."/>
            <person name="Barry K."/>
            <person name="Chovatia M."/>
            <person name="Clum A."/>
            <person name="Daum C."/>
            <person name="Haridas S."/>
            <person name="He G."/>
            <person name="LaButti K."/>
            <person name="Lipzen A."/>
            <person name="Mondo S."/>
            <person name="Riley R."/>
            <person name="Salamov A."/>
            <person name="Simmons B.A."/>
            <person name="Magnuson J.K."/>
            <person name="Henrissat B."/>
            <person name="Mortensen U.H."/>
            <person name="Larsen T.O."/>
            <person name="Devries R.P."/>
            <person name="Grigoriev I.V."/>
            <person name="Machida M."/>
            <person name="Baker S.E."/>
            <person name="Andersen M.R."/>
        </authorList>
    </citation>
    <scope>NUCLEOTIDE SEQUENCE [LARGE SCALE GENOMIC DNA]</scope>
    <source>
        <strain evidence="1 2">CBS 151.66</strain>
    </source>
</reference>
<dbReference type="EMBL" id="ML732169">
    <property type="protein sequence ID" value="KAB8077380.1"/>
    <property type="molecule type" value="Genomic_DNA"/>
</dbReference>
<name>A0A5N5XE14_9EURO</name>
<evidence type="ECO:0000313" key="1">
    <source>
        <dbReference type="EMBL" id="KAB8077380.1"/>
    </source>
</evidence>
<dbReference type="OrthoDB" id="2140489at2759"/>
<dbReference type="Proteomes" id="UP000326565">
    <property type="component" value="Unassembled WGS sequence"/>
</dbReference>